<feature type="active site" description="Charge relay system" evidence="7 8">
    <location>
        <position position="229"/>
    </location>
</feature>
<dbReference type="PANTHER" id="PTHR43806">
    <property type="entry name" value="PEPTIDASE S8"/>
    <property type="match status" value="1"/>
</dbReference>
<dbReference type="GO" id="GO:0006508">
    <property type="term" value="P:proteolysis"/>
    <property type="evidence" value="ECO:0007669"/>
    <property type="project" value="UniProtKB-KW"/>
</dbReference>
<dbReference type="Proteomes" id="UP000092666">
    <property type="component" value="Unassembled WGS sequence"/>
</dbReference>
<feature type="chain" id="PRO_5008627494" evidence="9">
    <location>
        <begin position="24"/>
        <end position="957"/>
    </location>
</feature>
<keyword evidence="14" id="KW-1185">Reference proteome</keyword>
<feature type="domain" description="Peptidase S8/S53" evidence="10">
    <location>
        <begin position="170"/>
        <end position="577"/>
    </location>
</feature>
<sequence length="957" mass="101552">MKVQTVLSTSVALLSALAASVGAFDLNDVKRTTSGSIVPGRYIVEFDSNAHRSSAGLKRSGEASYGTPHEAVYAQLKERSAAYVVHQEYACDLFYGASISLESDTDLANLLAIEGVIDFRPVHLLQLPAQPLSLQDLQWTTNHPSPSPTTGFSNLPQIQADQVHASGNKGKGVQIAIIDGGVDYTRTPLGGCFGSGCKIAGGYDFVGDDYDGSNDPVPDNDPLDTCYTHGSITAGIIGANDNEYNVTGVAPEASLYQYRVFGCNGATTDDIVLQAMQRSYDEGADVINLSVGETSGWTESMLSVFASRLVSAGTIIAVSAGNQGQVGAFYSYSPAAGQGVINVGSSDNSIYPAQLATTSTGYGPITYYNYQAFASGSYPVYVYSSDPSDSNYGCVVPDDTPDLSGYLVVVRRGGCSLSDKARFAYLAGATAIFVVNTPDTVPIYQNFPLINFALVSSADGEYLLSQVQSGNNTSGNFTVNFSFNPIAVPNVWTGNTTSYFSEIGPTNDLFFAPSVVAPGSNIIGVVPSTYNNWSITEGTSWSSAFVAGAAALYLNARDNNVSPDKVKAALEYSAEQLPVSVTDTSLANVAVQGAGRIQIAEAINPGAIVSPAEILLNDTAYFAGVQYLTLNNPTKKSITYKLSNIPAGTALAYQTGLNQSNDQPVPQISNAASVKFSQTSVYLWPGATTVVLMQFTAPQGLDAKTFPIYSGFIQVSGGSTPVQVPYLGVAAKMKDMPVIDPTPYYLGMNTPTILDGSGAVQEGTGNYNFQNGSFPSVMYRLVGGTPLLLIDLVDASANLTFTPNYNSRKRSASPLAIDVELEAMKRSFVESRRIQTNNLSANWRSSKTTSLISLWCQLTNYKGKGCAAAGGKSNTFAKVPILGNLYEADYIPRSTDNADGQGGDYSTFALEQAKFANGTVIPNGTYKFLMRALHITGDRTKEADYEAWVSKPFTVSQ</sequence>
<dbReference type="Gene3D" id="3.40.50.200">
    <property type="entry name" value="Peptidase S8/S53 domain"/>
    <property type="match status" value="2"/>
</dbReference>
<dbReference type="InterPro" id="IPR003137">
    <property type="entry name" value="PA_domain"/>
</dbReference>
<evidence type="ECO:0000256" key="3">
    <source>
        <dbReference type="ARBA" id="ARBA00022670"/>
    </source>
</evidence>
<keyword evidence="5 8" id="KW-0378">Hydrolase</keyword>
<keyword evidence="2" id="KW-0134">Cell wall</keyword>
<dbReference type="InterPro" id="IPR034187">
    <property type="entry name" value="Peptidases_S8_5"/>
</dbReference>
<keyword evidence="2" id="KW-0964">Secreted</keyword>
<dbReference type="SUPFAM" id="SSF52743">
    <property type="entry name" value="Subtilisin-like"/>
    <property type="match status" value="1"/>
</dbReference>
<dbReference type="EMBL" id="KI669494">
    <property type="protein sequence ID" value="OCF36719.1"/>
    <property type="molecule type" value="Genomic_DNA"/>
</dbReference>
<keyword evidence="3 8" id="KW-0645">Protease</keyword>
<dbReference type="GO" id="GO:0016020">
    <property type="term" value="C:membrane"/>
    <property type="evidence" value="ECO:0007669"/>
    <property type="project" value="InterPro"/>
</dbReference>
<evidence type="ECO:0000256" key="1">
    <source>
        <dbReference type="ARBA" id="ARBA00011073"/>
    </source>
</evidence>
<evidence type="ECO:0000256" key="6">
    <source>
        <dbReference type="ARBA" id="ARBA00022825"/>
    </source>
</evidence>
<dbReference type="InterPro" id="IPR046450">
    <property type="entry name" value="PA_dom_sf"/>
</dbReference>
<feature type="signal peptide" evidence="9">
    <location>
        <begin position="1"/>
        <end position="23"/>
    </location>
</feature>
<evidence type="ECO:0000256" key="2">
    <source>
        <dbReference type="ARBA" id="ARBA00022512"/>
    </source>
</evidence>
<evidence type="ECO:0000256" key="4">
    <source>
        <dbReference type="ARBA" id="ARBA00022729"/>
    </source>
</evidence>
<dbReference type="InterPro" id="IPR036852">
    <property type="entry name" value="Peptidase_S8/S53_dom_sf"/>
</dbReference>
<evidence type="ECO:0000313" key="13">
    <source>
        <dbReference type="EMBL" id="OCF36719.1"/>
    </source>
</evidence>
<name>A0A1B9H0D1_9TREE</name>
<evidence type="ECO:0000256" key="9">
    <source>
        <dbReference type="SAM" id="SignalP"/>
    </source>
</evidence>
<dbReference type="PANTHER" id="PTHR43806:SF66">
    <property type="entry name" value="SERIN ENDOPEPTIDASE"/>
    <property type="match status" value="1"/>
</dbReference>
<dbReference type="STRING" id="1296120.A0A1B9H0D1"/>
<dbReference type="OrthoDB" id="206201at2759"/>
<dbReference type="Pfam" id="PF06280">
    <property type="entry name" value="fn3_5"/>
    <property type="match status" value="1"/>
</dbReference>
<dbReference type="InterPro" id="IPR000209">
    <property type="entry name" value="Peptidase_S8/S53_dom"/>
</dbReference>
<dbReference type="SUPFAM" id="SSF52025">
    <property type="entry name" value="PA domain"/>
    <property type="match status" value="1"/>
</dbReference>
<feature type="domain" description="C5a peptidase/Subtilisin-like protease SBT2-like Fn3-like" evidence="12">
    <location>
        <begin position="616"/>
        <end position="727"/>
    </location>
</feature>
<protein>
    <submittedName>
        <fullName evidence="13">Peptidase</fullName>
    </submittedName>
</protein>
<dbReference type="InterPro" id="IPR015500">
    <property type="entry name" value="Peptidase_S8_subtilisin-rel"/>
</dbReference>
<dbReference type="AlphaFoldDB" id="A0A1B9H0D1"/>
<evidence type="ECO:0000259" key="12">
    <source>
        <dbReference type="Pfam" id="PF06280"/>
    </source>
</evidence>
<dbReference type="GO" id="GO:0005615">
    <property type="term" value="C:extracellular space"/>
    <property type="evidence" value="ECO:0007669"/>
    <property type="project" value="TreeGrafter"/>
</dbReference>
<organism evidence="13 14">
    <name type="scientific">Kwoniella heveanensis BCC8398</name>
    <dbReference type="NCBI Taxonomy" id="1296120"/>
    <lineage>
        <taxon>Eukaryota</taxon>
        <taxon>Fungi</taxon>
        <taxon>Dikarya</taxon>
        <taxon>Basidiomycota</taxon>
        <taxon>Agaricomycotina</taxon>
        <taxon>Tremellomycetes</taxon>
        <taxon>Tremellales</taxon>
        <taxon>Cryptococcaceae</taxon>
        <taxon>Kwoniella</taxon>
    </lineage>
</organism>
<dbReference type="CDD" id="cd07489">
    <property type="entry name" value="Peptidases_S8_5"/>
    <property type="match status" value="1"/>
</dbReference>
<evidence type="ECO:0000256" key="7">
    <source>
        <dbReference type="PIRSR" id="PIRSR615500-1"/>
    </source>
</evidence>
<dbReference type="InterPro" id="IPR010435">
    <property type="entry name" value="C5a/SBT2-like_Fn3"/>
</dbReference>
<keyword evidence="6 8" id="KW-0720">Serine protease</keyword>
<dbReference type="PRINTS" id="PR00723">
    <property type="entry name" value="SUBTILISIN"/>
</dbReference>
<dbReference type="GO" id="GO:0004252">
    <property type="term" value="F:serine-type endopeptidase activity"/>
    <property type="evidence" value="ECO:0007669"/>
    <property type="project" value="UniProtKB-UniRule"/>
</dbReference>
<dbReference type="InterPro" id="IPR050131">
    <property type="entry name" value="Peptidase_S8_subtilisin-like"/>
</dbReference>
<dbReference type="Pfam" id="PF02225">
    <property type="entry name" value="PA"/>
    <property type="match status" value="1"/>
</dbReference>
<proteinExistence type="inferred from homology"/>
<evidence type="ECO:0000256" key="5">
    <source>
        <dbReference type="ARBA" id="ARBA00022801"/>
    </source>
</evidence>
<feature type="domain" description="PA" evidence="11">
    <location>
        <begin position="384"/>
        <end position="462"/>
    </location>
</feature>
<evidence type="ECO:0000259" key="11">
    <source>
        <dbReference type="Pfam" id="PF02225"/>
    </source>
</evidence>
<evidence type="ECO:0000256" key="8">
    <source>
        <dbReference type="PROSITE-ProRule" id="PRU01240"/>
    </source>
</evidence>
<dbReference type="PROSITE" id="PS51892">
    <property type="entry name" value="SUBTILASE"/>
    <property type="match status" value="1"/>
</dbReference>
<accession>A0A1B9H0D1</accession>
<dbReference type="Pfam" id="PF00082">
    <property type="entry name" value="Peptidase_S8"/>
    <property type="match status" value="1"/>
</dbReference>
<keyword evidence="4 9" id="KW-0732">Signal</keyword>
<evidence type="ECO:0000259" key="10">
    <source>
        <dbReference type="Pfam" id="PF00082"/>
    </source>
</evidence>
<comment type="similarity">
    <text evidence="1 8">Belongs to the peptidase S8 family.</text>
</comment>
<evidence type="ECO:0000313" key="14">
    <source>
        <dbReference type="Proteomes" id="UP000092666"/>
    </source>
</evidence>
<gene>
    <name evidence="13" type="ORF">I316_01315</name>
</gene>
<feature type="active site" description="Charge relay system" evidence="7 8">
    <location>
        <position position="540"/>
    </location>
</feature>
<feature type="active site" description="Charge relay system" evidence="7 8">
    <location>
        <position position="179"/>
    </location>
</feature>
<reference evidence="14" key="2">
    <citation type="submission" date="2013-12" db="EMBL/GenBank/DDBJ databases">
        <title>Evolution of pathogenesis and genome organization in the Tremellales.</title>
        <authorList>
            <person name="Cuomo C."/>
            <person name="Litvintseva A."/>
            <person name="Heitman J."/>
            <person name="Chen Y."/>
            <person name="Sun S."/>
            <person name="Springer D."/>
            <person name="Dromer F."/>
            <person name="Young S."/>
            <person name="Zeng Q."/>
            <person name="Chapman S."/>
            <person name="Gujja S."/>
            <person name="Saif S."/>
            <person name="Birren B."/>
        </authorList>
    </citation>
    <scope>NUCLEOTIDE SEQUENCE [LARGE SCALE GENOMIC DNA]</scope>
    <source>
        <strain evidence="14">BCC8398</strain>
    </source>
</reference>
<reference evidence="13 14" key="1">
    <citation type="submission" date="2013-07" db="EMBL/GenBank/DDBJ databases">
        <title>The Genome Sequence of Cryptococcus heveanensis BCC8398.</title>
        <authorList>
            <consortium name="The Broad Institute Genome Sequencing Platform"/>
            <person name="Cuomo C."/>
            <person name="Litvintseva A."/>
            <person name="Chen Y."/>
            <person name="Heitman J."/>
            <person name="Sun S."/>
            <person name="Springer D."/>
            <person name="Dromer F."/>
            <person name="Young S.K."/>
            <person name="Zeng Q."/>
            <person name="Gargeya S."/>
            <person name="Fitzgerald M."/>
            <person name="Abouelleil A."/>
            <person name="Alvarado L."/>
            <person name="Berlin A.M."/>
            <person name="Chapman S.B."/>
            <person name="Dewar J."/>
            <person name="Goldberg J."/>
            <person name="Griggs A."/>
            <person name="Gujja S."/>
            <person name="Hansen M."/>
            <person name="Howarth C."/>
            <person name="Imamovic A."/>
            <person name="Larimer J."/>
            <person name="McCowan C."/>
            <person name="Murphy C."/>
            <person name="Pearson M."/>
            <person name="Priest M."/>
            <person name="Roberts A."/>
            <person name="Saif S."/>
            <person name="Shea T."/>
            <person name="Sykes S."/>
            <person name="Wortman J."/>
            <person name="Nusbaum C."/>
            <person name="Birren B."/>
        </authorList>
    </citation>
    <scope>NUCLEOTIDE SEQUENCE [LARGE SCALE GENOMIC DNA]</scope>
    <source>
        <strain evidence="13 14">BCC8398</strain>
    </source>
</reference>